<evidence type="ECO:0000313" key="1">
    <source>
        <dbReference type="EMBL" id="GFH21317.1"/>
    </source>
</evidence>
<dbReference type="EMBL" id="BLLF01001804">
    <property type="protein sequence ID" value="GFH21317.1"/>
    <property type="molecule type" value="Genomic_DNA"/>
</dbReference>
<feature type="non-terminal residue" evidence="1">
    <location>
        <position position="1"/>
    </location>
</feature>
<gene>
    <name evidence="1" type="ORF">HaLaN_18593</name>
</gene>
<name>A0A699ZF29_HAELA</name>
<sequence length="26" mass="2740">MLEKLGYQAYALVQGLVADSVVSVEG</sequence>
<dbReference type="Proteomes" id="UP000485058">
    <property type="component" value="Unassembled WGS sequence"/>
</dbReference>
<evidence type="ECO:0000313" key="2">
    <source>
        <dbReference type="Proteomes" id="UP000485058"/>
    </source>
</evidence>
<proteinExistence type="predicted"/>
<comment type="caution">
    <text evidence="1">The sequence shown here is derived from an EMBL/GenBank/DDBJ whole genome shotgun (WGS) entry which is preliminary data.</text>
</comment>
<dbReference type="AlphaFoldDB" id="A0A699ZF29"/>
<reference evidence="1 2" key="1">
    <citation type="submission" date="2020-02" db="EMBL/GenBank/DDBJ databases">
        <title>Draft genome sequence of Haematococcus lacustris strain NIES-144.</title>
        <authorList>
            <person name="Morimoto D."/>
            <person name="Nakagawa S."/>
            <person name="Yoshida T."/>
            <person name="Sawayama S."/>
        </authorList>
    </citation>
    <scope>NUCLEOTIDE SEQUENCE [LARGE SCALE GENOMIC DNA]</scope>
    <source>
        <strain evidence="1 2">NIES-144</strain>
    </source>
</reference>
<accession>A0A699ZF29</accession>
<keyword evidence="2" id="KW-1185">Reference proteome</keyword>
<protein>
    <submittedName>
        <fullName evidence="1">Uncharacterized protein</fullName>
    </submittedName>
</protein>
<organism evidence="1 2">
    <name type="scientific">Haematococcus lacustris</name>
    <name type="common">Green alga</name>
    <name type="synonym">Haematococcus pluvialis</name>
    <dbReference type="NCBI Taxonomy" id="44745"/>
    <lineage>
        <taxon>Eukaryota</taxon>
        <taxon>Viridiplantae</taxon>
        <taxon>Chlorophyta</taxon>
        <taxon>core chlorophytes</taxon>
        <taxon>Chlorophyceae</taxon>
        <taxon>CS clade</taxon>
        <taxon>Chlamydomonadales</taxon>
        <taxon>Haematococcaceae</taxon>
        <taxon>Haematococcus</taxon>
    </lineage>
</organism>